<feature type="domain" description="Radical SAM core" evidence="6">
    <location>
        <begin position="50"/>
        <end position="179"/>
    </location>
</feature>
<dbReference type="PANTHER" id="PTHR43075:SF1">
    <property type="entry name" value="FORMATE LYASE ACTIVATING ENZYME, PUTATIVE (AFU_ORTHOLOGUE AFUA_2G15630)-RELATED"/>
    <property type="match status" value="1"/>
</dbReference>
<dbReference type="EMBL" id="DXBS01000075">
    <property type="protein sequence ID" value="HIZ24605.1"/>
    <property type="molecule type" value="Genomic_DNA"/>
</dbReference>
<dbReference type="GO" id="GO:0051536">
    <property type="term" value="F:iron-sulfur cluster binding"/>
    <property type="evidence" value="ECO:0007669"/>
    <property type="project" value="UniProtKB-KW"/>
</dbReference>
<comment type="cofactor">
    <cofactor evidence="5">
        <name>[4Fe-4S] cluster</name>
        <dbReference type="ChEBI" id="CHEBI:49883"/>
    </cofactor>
    <text evidence="5">Binds 1 [4Fe-4S] cluster. The cluster is coordinated with 3 cysteines and an exchangeable S-adenosyl-L-methionine.</text>
</comment>
<feature type="binding site" evidence="5">
    <location>
        <position position="62"/>
    </location>
    <ligand>
        <name>[4Fe-4S] cluster</name>
        <dbReference type="ChEBI" id="CHEBI:49883"/>
        <note>4Fe-4S-S-AdoMet</note>
    </ligand>
</feature>
<dbReference type="SFLD" id="SFLDS00029">
    <property type="entry name" value="Radical_SAM"/>
    <property type="match status" value="1"/>
</dbReference>
<keyword evidence="2 5" id="KW-0479">Metal-binding</keyword>
<dbReference type="PANTHER" id="PTHR43075">
    <property type="entry name" value="FORMATE LYASE ACTIVATING ENZYME, PUTATIVE (AFU_ORTHOLOGUE AFUA_2G15630)-RELATED"/>
    <property type="match status" value="1"/>
</dbReference>
<feature type="binding site" evidence="5">
    <location>
        <position position="59"/>
    </location>
    <ligand>
        <name>[4Fe-4S] cluster</name>
        <dbReference type="ChEBI" id="CHEBI:49883"/>
        <note>4Fe-4S-S-AdoMet</note>
    </ligand>
</feature>
<dbReference type="InterPro" id="IPR007197">
    <property type="entry name" value="rSAM"/>
</dbReference>
<reference evidence="7" key="2">
    <citation type="submission" date="2021-04" db="EMBL/GenBank/DDBJ databases">
        <authorList>
            <person name="Gilroy R."/>
        </authorList>
    </citation>
    <scope>NUCLEOTIDE SEQUENCE</scope>
    <source>
        <strain evidence="7">CHK33-5263</strain>
    </source>
</reference>
<dbReference type="InterPro" id="IPR016431">
    <property type="entry name" value="Pyrv-formate_lyase-activ_prd"/>
</dbReference>
<evidence type="ECO:0000256" key="5">
    <source>
        <dbReference type="PIRSR" id="PIRSR004869-50"/>
    </source>
</evidence>
<dbReference type="Gene3D" id="3.20.20.70">
    <property type="entry name" value="Aldolase class I"/>
    <property type="match status" value="1"/>
</dbReference>
<evidence type="ECO:0000313" key="8">
    <source>
        <dbReference type="Proteomes" id="UP000824044"/>
    </source>
</evidence>
<proteinExistence type="predicted"/>
<reference evidence="7" key="1">
    <citation type="journal article" date="2021" name="PeerJ">
        <title>Extensive microbial diversity within the chicken gut microbiome revealed by metagenomics and culture.</title>
        <authorList>
            <person name="Gilroy R."/>
            <person name="Ravi A."/>
            <person name="Getino M."/>
            <person name="Pursley I."/>
            <person name="Horton D.L."/>
            <person name="Alikhan N.F."/>
            <person name="Baker D."/>
            <person name="Gharbi K."/>
            <person name="Hall N."/>
            <person name="Watson M."/>
            <person name="Adriaenssens E.M."/>
            <person name="Foster-Nyarko E."/>
            <person name="Jarju S."/>
            <person name="Secka A."/>
            <person name="Antonio M."/>
            <person name="Oren A."/>
            <person name="Chaudhuri R.R."/>
            <person name="La Ragione R."/>
            <person name="Hildebrand F."/>
            <person name="Pallen M.J."/>
        </authorList>
    </citation>
    <scope>NUCLEOTIDE SEQUENCE</scope>
    <source>
        <strain evidence="7">CHK33-5263</strain>
    </source>
</reference>
<keyword evidence="4 5" id="KW-0411">Iron-sulfur</keyword>
<name>A0A9D2DX17_9FIRM</name>
<comment type="caution">
    <text evidence="7">The sequence shown here is derived from an EMBL/GenBank/DDBJ whole genome shotgun (WGS) entry which is preliminary data.</text>
</comment>
<feature type="binding site" evidence="5">
    <location>
        <position position="55"/>
    </location>
    <ligand>
        <name>[4Fe-4S] cluster</name>
        <dbReference type="ChEBI" id="CHEBI:49883"/>
        <note>4Fe-4S-S-AdoMet</note>
    </ligand>
</feature>
<dbReference type="GO" id="GO:0003824">
    <property type="term" value="F:catalytic activity"/>
    <property type="evidence" value="ECO:0007669"/>
    <property type="project" value="InterPro"/>
</dbReference>
<evidence type="ECO:0000256" key="1">
    <source>
        <dbReference type="ARBA" id="ARBA00022691"/>
    </source>
</evidence>
<dbReference type="AlphaFoldDB" id="A0A9D2DX17"/>
<dbReference type="CDD" id="cd01335">
    <property type="entry name" value="Radical_SAM"/>
    <property type="match status" value="1"/>
</dbReference>
<keyword evidence="1 5" id="KW-0949">S-adenosyl-L-methionine</keyword>
<dbReference type="GO" id="GO:0046872">
    <property type="term" value="F:metal ion binding"/>
    <property type="evidence" value="ECO:0007669"/>
    <property type="project" value="UniProtKB-KW"/>
</dbReference>
<evidence type="ECO:0000313" key="7">
    <source>
        <dbReference type="EMBL" id="HIZ24605.1"/>
    </source>
</evidence>
<evidence type="ECO:0000259" key="6">
    <source>
        <dbReference type="Pfam" id="PF04055"/>
    </source>
</evidence>
<dbReference type="PIRSF" id="PIRSF004869">
    <property type="entry name" value="PflX_prd"/>
    <property type="match status" value="1"/>
</dbReference>
<dbReference type="Proteomes" id="UP000824044">
    <property type="component" value="Unassembled WGS sequence"/>
</dbReference>
<sequence length="283" mass="31830">MQCQLCPVGCGADRPARAGACGVKALTVAKYYLHPYEEPPISHKNGSGTVFFGGCSLKCVFCQNYEVSRAERGKAVSPKELADIFVKLEEMGADNINLVTPDHVSDLVAEALSYRKPAIPVVYNSSGYCRVEALEQIAPYIDIWLPDCKFVSPDLAARYTGRRDYFDYAARAIAYMAKKPLVWREDGKLLSGIIVRHLILPACTSDSLRVLDFLHEALPEDVPLSLMRQYTPMGDIARFPELQRTITAREYRRVRDYAEQLGFPLFTQEKASADRTFIPDWDF</sequence>
<organism evidence="7 8">
    <name type="scientific">Candidatus Gallimonas intestinigallinarum</name>
    <dbReference type="NCBI Taxonomy" id="2838604"/>
    <lineage>
        <taxon>Bacteria</taxon>
        <taxon>Bacillati</taxon>
        <taxon>Bacillota</taxon>
        <taxon>Clostridia</taxon>
        <taxon>Candidatus Gallimonas</taxon>
    </lineage>
</organism>
<gene>
    <name evidence="7" type="ORF">H9812_03920</name>
</gene>
<dbReference type="InterPro" id="IPR013785">
    <property type="entry name" value="Aldolase_TIM"/>
</dbReference>
<dbReference type="InterPro" id="IPR058240">
    <property type="entry name" value="rSAM_sf"/>
</dbReference>
<dbReference type="Pfam" id="PF04055">
    <property type="entry name" value="Radical_SAM"/>
    <property type="match status" value="1"/>
</dbReference>
<evidence type="ECO:0000256" key="4">
    <source>
        <dbReference type="ARBA" id="ARBA00023014"/>
    </source>
</evidence>
<accession>A0A9D2DX17</accession>
<protein>
    <submittedName>
        <fullName evidence="7">Radical SAM protein</fullName>
    </submittedName>
</protein>
<dbReference type="InterPro" id="IPR040085">
    <property type="entry name" value="MJ0674-like"/>
</dbReference>
<evidence type="ECO:0000256" key="2">
    <source>
        <dbReference type="ARBA" id="ARBA00022723"/>
    </source>
</evidence>
<dbReference type="SFLD" id="SFLDG01099">
    <property type="entry name" value="Uncharacterised_Radical_SAM_Su"/>
    <property type="match status" value="1"/>
</dbReference>
<keyword evidence="3 5" id="KW-0408">Iron</keyword>
<evidence type="ECO:0000256" key="3">
    <source>
        <dbReference type="ARBA" id="ARBA00023004"/>
    </source>
</evidence>
<dbReference type="SUPFAM" id="SSF102114">
    <property type="entry name" value="Radical SAM enzymes"/>
    <property type="match status" value="1"/>
</dbReference>